<name>A0ABD1SGN3_9LAMI</name>
<dbReference type="Pfam" id="PF00226">
    <property type="entry name" value="DnaJ"/>
    <property type="match status" value="1"/>
</dbReference>
<dbReference type="Gene3D" id="1.10.287.110">
    <property type="entry name" value="DnaJ domain"/>
    <property type="match status" value="1"/>
</dbReference>
<accession>A0ABD1SGN3</accession>
<keyword evidence="4" id="KW-1185">Reference proteome</keyword>
<dbReference type="PRINTS" id="PR00625">
    <property type="entry name" value="JDOMAIN"/>
</dbReference>
<gene>
    <name evidence="3" type="ORF">Adt_24899</name>
</gene>
<dbReference type="EMBL" id="JBFOLK010000007">
    <property type="protein sequence ID" value="KAL2499349.1"/>
    <property type="molecule type" value="Genomic_DNA"/>
</dbReference>
<sequence length="162" mass="18335">MASSSFSLPNQITGTKFSGTTPPSQPGQVNFRYPLRISAASAIPEKTCNGPDPQMTSLYEVLGIQMGASYQQVKIAYRNLARILHPDVASDGRENQKSTADEFIRVQIAYATLSDPEKRANYDRTLLQQRFPVVRFRHSVLPESVFSGYTRRKRTWETDQCW</sequence>
<dbReference type="InterPro" id="IPR018253">
    <property type="entry name" value="DnaJ_domain_CS"/>
</dbReference>
<proteinExistence type="predicted"/>
<feature type="region of interest" description="Disordered" evidence="1">
    <location>
        <begin position="1"/>
        <end position="29"/>
    </location>
</feature>
<organism evidence="3 4">
    <name type="scientific">Abeliophyllum distichum</name>
    <dbReference type="NCBI Taxonomy" id="126358"/>
    <lineage>
        <taxon>Eukaryota</taxon>
        <taxon>Viridiplantae</taxon>
        <taxon>Streptophyta</taxon>
        <taxon>Embryophyta</taxon>
        <taxon>Tracheophyta</taxon>
        <taxon>Spermatophyta</taxon>
        <taxon>Magnoliopsida</taxon>
        <taxon>eudicotyledons</taxon>
        <taxon>Gunneridae</taxon>
        <taxon>Pentapetalae</taxon>
        <taxon>asterids</taxon>
        <taxon>lamiids</taxon>
        <taxon>Lamiales</taxon>
        <taxon>Oleaceae</taxon>
        <taxon>Forsythieae</taxon>
        <taxon>Abeliophyllum</taxon>
    </lineage>
</organism>
<dbReference type="InterPro" id="IPR001623">
    <property type="entry name" value="DnaJ_domain"/>
</dbReference>
<dbReference type="PROSITE" id="PS00636">
    <property type="entry name" value="DNAJ_1"/>
    <property type="match status" value="1"/>
</dbReference>
<dbReference type="Proteomes" id="UP001604336">
    <property type="component" value="Unassembled WGS sequence"/>
</dbReference>
<evidence type="ECO:0000259" key="2">
    <source>
        <dbReference type="PROSITE" id="PS50076"/>
    </source>
</evidence>
<dbReference type="PANTHER" id="PTHR44240:SF10">
    <property type="entry name" value="J DOMAIN-CONTAINING PROTEIN"/>
    <property type="match status" value="1"/>
</dbReference>
<dbReference type="SUPFAM" id="SSF46565">
    <property type="entry name" value="Chaperone J-domain"/>
    <property type="match status" value="1"/>
</dbReference>
<feature type="compositionally biased region" description="Polar residues" evidence="1">
    <location>
        <begin position="1"/>
        <end position="28"/>
    </location>
</feature>
<dbReference type="InterPro" id="IPR036869">
    <property type="entry name" value="J_dom_sf"/>
</dbReference>
<dbReference type="AlphaFoldDB" id="A0ABD1SGN3"/>
<protein>
    <submittedName>
        <fullName evidence="3">Chaperone DnaJ-domain superfamily protein</fullName>
    </submittedName>
</protein>
<evidence type="ECO:0000256" key="1">
    <source>
        <dbReference type="SAM" id="MobiDB-lite"/>
    </source>
</evidence>
<dbReference type="SMART" id="SM00271">
    <property type="entry name" value="DnaJ"/>
    <property type="match status" value="1"/>
</dbReference>
<evidence type="ECO:0000313" key="3">
    <source>
        <dbReference type="EMBL" id="KAL2499349.1"/>
    </source>
</evidence>
<dbReference type="PANTHER" id="PTHR44240">
    <property type="entry name" value="DNAJ DOMAIN (PROKARYOTIC HEAT SHOCK PROTEIN)-RELATED"/>
    <property type="match status" value="1"/>
</dbReference>
<comment type="caution">
    <text evidence="3">The sequence shown here is derived from an EMBL/GenBank/DDBJ whole genome shotgun (WGS) entry which is preliminary data.</text>
</comment>
<reference evidence="4" key="1">
    <citation type="submission" date="2024-07" db="EMBL/GenBank/DDBJ databases">
        <title>Two chromosome-level genome assemblies of Korean endemic species Abeliophyllum distichum and Forsythia ovata (Oleaceae).</title>
        <authorList>
            <person name="Jang H."/>
        </authorList>
    </citation>
    <scope>NUCLEOTIDE SEQUENCE [LARGE SCALE GENOMIC DNA]</scope>
</reference>
<dbReference type="InterPro" id="IPR052276">
    <property type="entry name" value="Diphthamide-biosynth_chaperone"/>
</dbReference>
<feature type="domain" description="J" evidence="2">
    <location>
        <begin position="57"/>
        <end position="126"/>
    </location>
</feature>
<dbReference type="PROSITE" id="PS50076">
    <property type="entry name" value="DNAJ_2"/>
    <property type="match status" value="1"/>
</dbReference>
<dbReference type="CDD" id="cd06257">
    <property type="entry name" value="DnaJ"/>
    <property type="match status" value="1"/>
</dbReference>
<evidence type="ECO:0000313" key="4">
    <source>
        <dbReference type="Proteomes" id="UP001604336"/>
    </source>
</evidence>